<dbReference type="AlphaFoldDB" id="A0A6A5TVL9"/>
<organism evidence="1 2">
    <name type="scientific">Byssothecium circinans</name>
    <dbReference type="NCBI Taxonomy" id="147558"/>
    <lineage>
        <taxon>Eukaryota</taxon>
        <taxon>Fungi</taxon>
        <taxon>Dikarya</taxon>
        <taxon>Ascomycota</taxon>
        <taxon>Pezizomycotina</taxon>
        <taxon>Dothideomycetes</taxon>
        <taxon>Pleosporomycetidae</taxon>
        <taxon>Pleosporales</taxon>
        <taxon>Massarineae</taxon>
        <taxon>Massarinaceae</taxon>
        <taxon>Byssothecium</taxon>
    </lineage>
</organism>
<evidence type="ECO:0000313" key="2">
    <source>
        <dbReference type="Proteomes" id="UP000800035"/>
    </source>
</evidence>
<evidence type="ECO:0000313" key="1">
    <source>
        <dbReference type="EMBL" id="KAF1952987.1"/>
    </source>
</evidence>
<proteinExistence type="predicted"/>
<gene>
    <name evidence="1" type="ORF">CC80DRAFT_164141</name>
</gene>
<dbReference type="EMBL" id="ML977006">
    <property type="protein sequence ID" value="KAF1952987.1"/>
    <property type="molecule type" value="Genomic_DNA"/>
</dbReference>
<reference evidence="1" key="1">
    <citation type="journal article" date="2020" name="Stud. Mycol.">
        <title>101 Dothideomycetes genomes: a test case for predicting lifestyles and emergence of pathogens.</title>
        <authorList>
            <person name="Haridas S."/>
            <person name="Albert R."/>
            <person name="Binder M."/>
            <person name="Bloem J."/>
            <person name="Labutti K."/>
            <person name="Salamov A."/>
            <person name="Andreopoulos B."/>
            <person name="Baker S."/>
            <person name="Barry K."/>
            <person name="Bills G."/>
            <person name="Bluhm B."/>
            <person name="Cannon C."/>
            <person name="Castanera R."/>
            <person name="Culley D."/>
            <person name="Daum C."/>
            <person name="Ezra D."/>
            <person name="Gonzalez J."/>
            <person name="Henrissat B."/>
            <person name="Kuo A."/>
            <person name="Liang C."/>
            <person name="Lipzen A."/>
            <person name="Lutzoni F."/>
            <person name="Magnuson J."/>
            <person name="Mondo S."/>
            <person name="Nolan M."/>
            <person name="Ohm R."/>
            <person name="Pangilinan J."/>
            <person name="Park H.-J."/>
            <person name="Ramirez L."/>
            <person name="Alfaro M."/>
            <person name="Sun H."/>
            <person name="Tritt A."/>
            <person name="Yoshinaga Y."/>
            <person name="Zwiers L.-H."/>
            <person name="Turgeon B."/>
            <person name="Goodwin S."/>
            <person name="Spatafora J."/>
            <person name="Crous P."/>
            <person name="Grigoriev I."/>
        </authorList>
    </citation>
    <scope>NUCLEOTIDE SEQUENCE</scope>
    <source>
        <strain evidence="1">CBS 675.92</strain>
    </source>
</reference>
<protein>
    <submittedName>
        <fullName evidence="1">Uncharacterized protein</fullName>
    </submittedName>
</protein>
<dbReference type="Proteomes" id="UP000800035">
    <property type="component" value="Unassembled WGS sequence"/>
</dbReference>
<sequence length="108" mass="11274">MACILLGERSIKHSTCTLTRNRAKPRGALAAVRKASFMQLSSSRICEGRDQGGNRLGHGMACCGRGGGYWIGKRGESGGLWGCCARGEGGYCAEPRGEVGLVVGGGER</sequence>
<accession>A0A6A5TVL9</accession>
<name>A0A6A5TVL9_9PLEO</name>
<keyword evidence="2" id="KW-1185">Reference proteome</keyword>